<accession>A0A151IEH4</accession>
<gene>
    <name evidence="1" type="ORF">ALC62_10019</name>
</gene>
<evidence type="ECO:0000313" key="1">
    <source>
        <dbReference type="EMBL" id="KYM99249.1"/>
    </source>
</evidence>
<dbReference type="EMBL" id="KQ977866">
    <property type="protein sequence ID" value="KYM99249.1"/>
    <property type="molecule type" value="Genomic_DNA"/>
</dbReference>
<protein>
    <submittedName>
        <fullName evidence="1">Uncharacterized protein</fullName>
    </submittedName>
</protein>
<dbReference type="AlphaFoldDB" id="A0A151IEH4"/>
<feature type="non-terminal residue" evidence="1">
    <location>
        <position position="1"/>
    </location>
</feature>
<reference evidence="1 2" key="1">
    <citation type="submission" date="2016-03" db="EMBL/GenBank/DDBJ databases">
        <title>Cyphomyrmex costatus WGS genome.</title>
        <authorList>
            <person name="Nygaard S."/>
            <person name="Hu H."/>
            <person name="Boomsma J."/>
            <person name="Zhang G."/>
        </authorList>
    </citation>
    <scope>NUCLEOTIDE SEQUENCE [LARGE SCALE GENOMIC DNA]</scope>
    <source>
        <strain evidence="1">MS0001</strain>
        <tissue evidence="1">Whole body</tissue>
    </source>
</reference>
<sequence>NSGERRRSGSTDVGLVHPEKNPHERWITWVKADRERGVQFVDASPCLNTMPANDITVLP</sequence>
<keyword evidence="2" id="KW-1185">Reference proteome</keyword>
<dbReference type="Proteomes" id="UP000078542">
    <property type="component" value="Unassembled WGS sequence"/>
</dbReference>
<organism evidence="1 2">
    <name type="scientific">Cyphomyrmex costatus</name>
    <dbReference type="NCBI Taxonomy" id="456900"/>
    <lineage>
        <taxon>Eukaryota</taxon>
        <taxon>Metazoa</taxon>
        <taxon>Ecdysozoa</taxon>
        <taxon>Arthropoda</taxon>
        <taxon>Hexapoda</taxon>
        <taxon>Insecta</taxon>
        <taxon>Pterygota</taxon>
        <taxon>Neoptera</taxon>
        <taxon>Endopterygota</taxon>
        <taxon>Hymenoptera</taxon>
        <taxon>Apocrita</taxon>
        <taxon>Aculeata</taxon>
        <taxon>Formicoidea</taxon>
        <taxon>Formicidae</taxon>
        <taxon>Myrmicinae</taxon>
        <taxon>Cyphomyrmex</taxon>
    </lineage>
</organism>
<evidence type="ECO:0000313" key="2">
    <source>
        <dbReference type="Proteomes" id="UP000078542"/>
    </source>
</evidence>
<proteinExistence type="predicted"/>
<name>A0A151IEH4_9HYME</name>